<comment type="caution">
    <text evidence="1">The sequence shown here is derived from an EMBL/GenBank/DDBJ whole genome shotgun (WGS) entry which is preliminary data.</text>
</comment>
<dbReference type="EMBL" id="JAECVW010000011">
    <property type="protein sequence ID" value="MBH8596185.1"/>
    <property type="molecule type" value="Genomic_DNA"/>
</dbReference>
<dbReference type="Proteomes" id="UP000633619">
    <property type="component" value="Unassembled WGS sequence"/>
</dbReference>
<name>A0A8I1AFL3_THEIN</name>
<organism evidence="1 2">
    <name type="scientific">Thermoactinomyces intermedius</name>
    <dbReference type="NCBI Taxonomy" id="2024"/>
    <lineage>
        <taxon>Bacteria</taxon>
        <taxon>Bacillati</taxon>
        <taxon>Bacillota</taxon>
        <taxon>Bacilli</taxon>
        <taxon>Bacillales</taxon>
        <taxon>Thermoactinomycetaceae</taxon>
        <taxon>Thermoactinomyces</taxon>
    </lineage>
</organism>
<gene>
    <name evidence="1" type="ORF">I8U20_12830</name>
</gene>
<sequence>MNSQWKAKIQSIADKEEKILQKLLNYAPQPHLTEVMDNCSLCYKKTHRLHIRIVEDPEGLFEDGVKVCKKCAEKCGLSELLNEKSASYHGLTEAILRIRGEIGLKNLSD</sequence>
<protein>
    <submittedName>
        <fullName evidence="1">Uncharacterized protein</fullName>
    </submittedName>
</protein>
<proteinExistence type="predicted"/>
<evidence type="ECO:0000313" key="2">
    <source>
        <dbReference type="Proteomes" id="UP000633619"/>
    </source>
</evidence>
<evidence type="ECO:0000313" key="1">
    <source>
        <dbReference type="EMBL" id="MBH8596185.1"/>
    </source>
</evidence>
<accession>A0A8I1AFL3</accession>
<reference evidence="1 2" key="1">
    <citation type="submission" date="2020-12" db="EMBL/GenBank/DDBJ databases">
        <title>WGS of Thermoactinomyces spp.</title>
        <authorList>
            <person name="Cheng K."/>
        </authorList>
    </citation>
    <scope>NUCLEOTIDE SEQUENCE [LARGE SCALE GENOMIC DNA]</scope>
    <source>
        <strain evidence="2">CICC 10671\DSM 43846</strain>
    </source>
</reference>
<dbReference type="RefSeq" id="WP_181732863.1">
    <property type="nucleotide sequence ID" value="NZ_JACEIR010000013.1"/>
</dbReference>
<keyword evidence="2" id="KW-1185">Reference proteome</keyword>
<dbReference type="AlphaFoldDB" id="A0A8I1AFL3"/>